<protein>
    <submittedName>
        <fullName evidence="10">Putative radical SAM superfamily protein</fullName>
    </submittedName>
</protein>
<dbReference type="Gene3D" id="3.80.30.20">
    <property type="entry name" value="tm_1862 like domain"/>
    <property type="match status" value="1"/>
</dbReference>
<keyword evidence="7" id="KW-0411">Iron-sulfur</keyword>
<evidence type="ECO:0000259" key="8">
    <source>
        <dbReference type="PROSITE" id="PS51332"/>
    </source>
</evidence>
<accession>A0A6M3IP92</accession>
<dbReference type="SMART" id="SM00729">
    <property type="entry name" value="Elp3"/>
    <property type="match status" value="1"/>
</dbReference>
<feature type="domain" description="B12-binding" evidence="8">
    <location>
        <begin position="1"/>
        <end position="165"/>
    </location>
</feature>
<evidence type="ECO:0000256" key="2">
    <source>
        <dbReference type="ARBA" id="ARBA00022603"/>
    </source>
</evidence>
<dbReference type="SUPFAM" id="SSF102114">
    <property type="entry name" value="Radical SAM enzymes"/>
    <property type="match status" value="1"/>
</dbReference>
<keyword evidence="2" id="KW-0489">Methyltransferase</keyword>
<dbReference type="InterPro" id="IPR034466">
    <property type="entry name" value="Methyltransferase_Class_B"/>
</dbReference>
<dbReference type="InterPro" id="IPR007197">
    <property type="entry name" value="rSAM"/>
</dbReference>
<dbReference type="GO" id="GO:0051539">
    <property type="term" value="F:4 iron, 4 sulfur cluster binding"/>
    <property type="evidence" value="ECO:0007669"/>
    <property type="project" value="UniProtKB-KW"/>
</dbReference>
<dbReference type="PANTHER" id="PTHR43409">
    <property type="entry name" value="ANAEROBIC MAGNESIUM-PROTOPORPHYRIN IX MONOMETHYL ESTER CYCLASE-RELATED"/>
    <property type="match status" value="1"/>
</dbReference>
<dbReference type="PROSITE" id="PS51918">
    <property type="entry name" value="RADICAL_SAM"/>
    <property type="match status" value="1"/>
</dbReference>
<dbReference type="SFLD" id="SFLDG01123">
    <property type="entry name" value="methyltransferase_(Class_B)"/>
    <property type="match status" value="1"/>
</dbReference>
<evidence type="ECO:0000313" key="10">
    <source>
        <dbReference type="EMBL" id="QJA59145.1"/>
    </source>
</evidence>
<dbReference type="PANTHER" id="PTHR43409:SF7">
    <property type="entry name" value="BLL1977 PROTEIN"/>
    <property type="match status" value="1"/>
</dbReference>
<keyword evidence="4" id="KW-0949">S-adenosyl-L-methionine</keyword>
<dbReference type="CDD" id="cd01335">
    <property type="entry name" value="Radical_SAM"/>
    <property type="match status" value="1"/>
</dbReference>
<gene>
    <name evidence="10" type="ORF">MM415B01340_0010</name>
</gene>
<dbReference type="AlphaFoldDB" id="A0A6M3IP92"/>
<keyword evidence="5" id="KW-0479">Metal-binding</keyword>
<evidence type="ECO:0000256" key="5">
    <source>
        <dbReference type="ARBA" id="ARBA00022723"/>
    </source>
</evidence>
<dbReference type="SFLD" id="SFLDG01082">
    <property type="entry name" value="B12-binding_domain_containing"/>
    <property type="match status" value="1"/>
</dbReference>
<dbReference type="InterPro" id="IPR023404">
    <property type="entry name" value="rSAM_horseshoe"/>
</dbReference>
<dbReference type="CDD" id="cd02068">
    <property type="entry name" value="radical_SAM_B12_BD"/>
    <property type="match status" value="1"/>
</dbReference>
<dbReference type="Gene3D" id="3.40.50.280">
    <property type="entry name" value="Cobalamin-binding domain"/>
    <property type="match status" value="1"/>
</dbReference>
<dbReference type="Pfam" id="PF02310">
    <property type="entry name" value="B12-binding"/>
    <property type="match status" value="1"/>
</dbReference>
<dbReference type="InterPro" id="IPR058240">
    <property type="entry name" value="rSAM_sf"/>
</dbReference>
<dbReference type="InterPro" id="IPR006158">
    <property type="entry name" value="Cobalamin-bd"/>
</dbReference>
<dbReference type="PROSITE" id="PS51332">
    <property type="entry name" value="B12_BINDING"/>
    <property type="match status" value="1"/>
</dbReference>
<dbReference type="GO" id="GO:0005829">
    <property type="term" value="C:cytosol"/>
    <property type="evidence" value="ECO:0007669"/>
    <property type="project" value="TreeGrafter"/>
</dbReference>
<dbReference type="GO" id="GO:0003824">
    <property type="term" value="F:catalytic activity"/>
    <property type="evidence" value="ECO:0007669"/>
    <property type="project" value="InterPro"/>
</dbReference>
<comment type="cofactor">
    <cofactor evidence="1">
        <name>[4Fe-4S] cluster</name>
        <dbReference type="ChEBI" id="CHEBI:49883"/>
    </cofactor>
</comment>
<proteinExistence type="predicted"/>
<evidence type="ECO:0000259" key="9">
    <source>
        <dbReference type="PROSITE" id="PS51918"/>
    </source>
</evidence>
<dbReference type="Pfam" id="PF04055">
    <property type="entry name" value="Radical_SAM"/>
    <property type="match status" value="1"/>
</dbReference>
<dbReference type="SFLD" id="SFLDS00029">
    <property type="entry name" value="Radical_SAM"/>
    <property type="match status" value="1"/>
</dbReference>
<reference evidence="10" key="1">
    <citation type="submission" date="2020-03" db="EMBL/GenBank/DDBJ databases">
        <title>The deep terrestrial virosphere.</title>
        <authorList>
            <person name="Holmfeldt K."/>
            <person name="Nilsson E."/>
            <person name="Simone D."/>
            <person name="Lopez-Fernandez M."/>
            <person name="Wu X."/>
            <person name="de Brujin I."/>
            <person name="Lundin D."/>
            <person name="Andersson A."/>
            <person name="Bertilsson S."/>
            <person name="Dopson M."/>
        </authorList>
    </citation>
    <scope>NUCLEOTIDE SEQUENCE</scope>
    <source>
        <strain evidence="10">MM415B01340</strain>
    </source>
</reference>
<dbReference type="GO" id="GO:0046872">
    <property type="term" value="F:metal ion binding"/>
    <property type="evidence" value="ECO:0007669"/>
    <property type="project" value="UniProtKB-KW"/>
</dbReference>
<feature type="domain" description="Radical SAM core" evidence="9">
    <location>
        <begin position="185"/>
        <end position="408"/>
    </location>
</feature>
<dbReference type="EMBL" id="MT141356">
    <property type="protein sequence ID" value="QJA59145.1"/>
    <property type="molecule type" value="Genomic_DNA"/>
</dbReference>
<sequence length="425" mass="48323">MKILLIDPPFQKFMGFSKYYIPLGLLYLAAELKKRSHEVLVYDADYNPQGKSLDFLDKMEHYSLYIEGLVDVNNTVWSEVQKVIEIFKPDVVGISLISTKFISGMKIAEIAKRLGVKKVICGGVHTSICPDEVLGNKNVDSIVVGEGEEVFEDALTNRKVVGNRIKNLDDISFPLRENLYNLSDYKPSDLGMIISSRGCPYSCSFCCSEALWGRKVIFRSVDNITKEIVSVKDLYGTTDFYFADDSFTCNKQRTLEFCSKVKNLGVTWSCLTRADLIDEQIVMAMKESGCRMVKMGLESGSQKVLGIMNKRTKKEDVIKASDTLRRHNLNWTAYFMVGTPGENEQDVDETLDFIREVVPTYISFSIFTPYPGTPLYEKMGLKNILYHLYNHHSNLNKFSEVSSQKIKEVAMFSDNYNRRVYAVSS</sequence>
<organism evidence="10">
    <name type="scientific">viral metagenome</name>
    <dbReference type="NCBI Taxonomy" id="1070528"/>
    <lineage>
        <taxon>unclassified sequences</taxon>
        <taxon>metagenomes</taxon>
        <taxon>organismal metagenomes</taxon>
    </lineage>
</organism>
<dbReference type="InterPro" id="IPR006638">
    <property type="entry name" value="Elp3/MiaA/NifB-like_rSAM"/>
</dbReference>
<keyword evidence="3" id="KW-0808">Transferase</keyword>
<evidence type="ECO:0000256" key="3">
    <source>
        <dbReference type="ARBA" id="ARBA00022679"/>
    </source>
</evidence>
<evidence type="ECO:0000256" key="6">
    <source>
        <dbReference type="ARBA" id="ARBA00023004"/>
    </source>
</evidence>
<keyword evidence="6" id="KW-0408">Iron</keyword>
<evidence type="ECO:0000256" key="7">
    <source>
        <dbReference type="ARBA" id="ARBA00023014"/>
    </source>
</evidence>
<evidence type="ECO:0000256" key="1">
    <source>
        <dbReference type="ARBA" id="ARBA00001966"/>
    </source>
</evidence>
<name>A0A6M3IP92_9ZZZZ</name>
<evidence type="ECO:0000256" key="4">
    <source>
        <dbReference type="ARBA" id="ARBA00022691"/>
    </source>
</evidence>
<dbReference type="GO" id="GO:0031419">
    <property type="term" value="F:cobalamin binding"/>
    <property type="evidence" value="ECO:0007669"/>
    <property type="project" value="InterPro"/>
</dbReference>
<dbReference type="InterPro" id="IPR051198">
    <property type="entry name" value="BchE-like"/>
</dbReference>